<keyword evidence="6 7" id="KW-0472">Membrane</keyword>
<dbReference type="PANTHER" id="PTHR12778:SF10">
    <property type="entry name" value="MAJOR FACILITATOR SUPERFAMILY DOMAIN-CONTAINING PROTEIN 3"/>
    <property type="match status" value="1"/>
</dbReference>
<protein>
    <submittedName>
        <fullName evidence="8">Permease</fullName>
    </submittedName>
</protein>
<feature type="transmembrane region" description="Helical" evidence="7">
    <location>
        <begin position="55"/>
        <end position="76"/>
    </location>
</feature>
<feature type="transmembrane region" description="Helical" evidence="7">
    <location>
        <begin position="286"/>
        <end position="307"/>
    </location>
</feature>
<accession>A0A918PWX3</accession>
<dbReference type="EMBL" id="BMZB01000001">
    <property type="protein sequence ID" value="GGZ24683.1"/>
    <property type="molecule type" value="Genomic_DNA"/>
</dbReference>
<dbReference type="NCBIfam" id="TIGR00901">
    <property type="entry name" value="2A0125"/>
    <property type="match status" value="1"/>
</dbReference>
<feature type="transmembrane region" description="Helical" evidence="7">
    <location>
        <begin position="26"/>
        <end position="49"/>
    </location>
</feature>
<dbReference type="InterPro" id="IPR036259">
    <property type="entry name" value="MFS_trans_sf"/>
</dbReference>
<dbReference type="GO" id="GO:0016020">
    <property type="term" value="C:membrane"/>
    <property type="evidence" value="ECO:0007669"/>
    <property type="project" value="UniProtKB-SubCell"/>
</dbReference>
<evidence type="ECO:0000256" key="4">
    <source>
        <dbReference type="ARBA" id="ARBA00022692"/>
    </source>
</evidence>
<evidence type="ECO:0000256" key="1">
    <source>
        <dbReference type="ARBA" id="ARBA00004141"/>
    </source>
</evidence>
<feature type="transmembrane region" description="Helical" evidence="7">
    <location>
        <begin position="189"/>
        <end position="210"/>
    </location>
</feature>
<comment type="similarity">
    <text evidence="2">Belongs to the major facilitator superfamily.</text>
</comment>
<feature type="transmembrane region" description="Helical" evidence="7">
    <location>
        <begin position="401"/>
        <end position="420"/>
    </location>
</feature>
<keyword evidence="4 7" id="KW-0812">Transmembrane</keyword>
<evidence type="ECO:0000256" key="2">
    <source>
        <dbReference type="ARBA" id="ARBA00008335"/>
    </source>
</evidence>
<reference evidence="8" key="1">
    <citation type="journal article" date="2014" name="Int. J. Syst. Evol. Microbiol.">
        <title>Complete genome sequence of Corynebacterium casei LMG S-19264T (=DSM 44701T), isolated from a smear-ripened cheese.</title>
        <authorList>
            <consortium name="US DOE Joint Genome Institute (JGI-PGF)"/>
            <person name="Walter F."/>
            <person name="Albersmeier A."/>
            <person name="Kalinowski J."/>
            <person name="Ruckert C."/>
        </authorList>
    </citation>
    <scope>NUCLEOTIDE SEQUENCE</scope>
    <source>
        <strain evidence="8">KCTC 32296</strain>
    </source>
</reference>
<name>A0A918PWX3_9CAUL</name>
<proteinExistence type="inferred from homology"/>
<feature type="transmembrane region" description="Helical" evidence="7">
    <location>
        <begin position="377"/>
        <end position="395"/>
    </location>
</feature>
<organism evidence="8 9">
    <name type="scientific">Asticcacaulis endophyticus</name>
    <dbReference type="NCBI Taxonomy" id="1395890"/>
    <lineage>
        <taxon>Bacteria</taxon>
        <taxon>Pseudomonadati</taxon>
        <taxon>Pseudomonadota</taxon>
        <taxon>Alphaproteobacteria</taxon>
        <taxon>Caulobacterales</taxon>
        <taxon>Caulobacteraceae</taxon>
        <taxon>Asticcacaulis</taxon>
    </lineage>
</organism>
<reference evidence="8" key="2">
    <citation type="submission" date="2020-09" db="EMBL/GenBank/DDBJ databases">
        <authorList>
            <person name="Sun Q."/>
            <person name="Kim S."/>
        </authorList>
    </citation>
    <scope>NUCLEOTIDE SEQUENCE</scope>
    <source>
        <strain evidence="8">KCTC 32296</strain>
    </source>
</reference>
<dbReference type="PANTHER" id="PTHR12778">
    <property type="entry name" value="SOLUTE CARRIER FAMILY 33 ACETYL-COA TRANSPORTER -RELATED"/>
    <property type="match status" value="1"/>
</dbReference>
<dbReference type="GO" id="GO:0022857">
    <property type="term" value="F:transmembrane transporter activity"/>
    <property type="evidence" value="ECO:0007669"/>
    <property type="project" value="InterPro"/>
</dbReference>
<evidence type="ECO:0000256" key="5">
    <source>
        <dbReference type="ARBA" id="ARBA00022989"/>
    </source>
</evidence>
<feature type="transmembrane region" description="Helical" evidence="7">
    <location>
        <begin position="159"/>
        <end position="183"/>
    </location>
</feature>
<evidence type="ECO:0000256" key="7">
    <source>
        <dbReference type="SAM" id="Phobius"/>
    </source>
</evidence>
<dbReference type="Proteomes" id="UP000662572">
    <property type="component" value="Unassembled WGS sequence"/>
</dbReference>
<dbReference type="SUPFAM" id="SSF103473">
    <property type="entry name" value="MFS general substrate transporter"/>
    <property type="match status" value="1"/>
</dbReference>
<feature type="transmembrane region" description="Helical" evidence="7">
    <location>
        <begin position="530"/>
        <end position="552"/>
    </location>
</feature>
<keyword evidence="9" id="KW-1185">Reference proteome</keyword>
<comment type="caution">
    <text evidence="8">The sequence shown here is derived from an EMBL/GenBank/DDBJ whole genome shotgun (WGS) entry which is preliminary data.</text>
</comment>
<evidence type="ECO:0000256" key="6">
    <source>
        <dbReference type="ARBA" id="ARBA00023136"/>
    </source>
</evidence>
<comment type="subcellular location">
    <subcellularLocation>
        <location evidence="1">Membrane</location>
        <topology evidence="1">Multi-pass membrane protein</topology>
    </subcellularLocation>
</comment>
<dbReference type="InterPro" id="IPR011701">
    <property type="entry name" value="MFS"/>
</dbReference>
<evidence type="ECO:0000313" key="9">
    <source>
        <dbReference type="Proteomes" id="UP000662572"/>
    </source>
</evidence>
<feature type="transmembrane region" description="Helical" evidence="7">
    <location>
        <begin position="120"/>
        <end position="138"/>
    </location>
</feature>
<dbReference type="InterPro" id="IPR004752">
    <property type="entry name" value="AmpG_permease/AT-1"/>
</dbReference>
<keyword evidence="5 7" id="KW-1133">Transmembrane helix</keyword>
<evidence type="ECO:0000256" key="3">
    <source>
        <dbReference type="ARBA" id="ARBA00022448"/>
    </source>
</evidence>
<dbReference type="Gene3D" id="1.20.1250.20">
    <property type="entry name" value="MFS general substrate transporter like domains"/>
    <property type="match status" value="2"/>
</dbReference>
<feature type="transmembrane region" description="Helical" evidence="7">
    <location>
        <begin position="427"/>
        <end position="451"/>
    </location>
</feature>
<dbReference type="RefSeq" id="WP_189485002.1">
    <property type="nucleotide sequence ID" value="NZ_BMZB01000001.1"/>
</dbReference>
<dbReference type="AlphaFoldDB" id="A0A918PWX3"/>
<sequence>MTDKTGAAPKKSFKDVLKIFFQRRTLVMIGLGFASGLPLSLIFDTLSIWLRSVDLSLTAISYFSLVTFVYSLKFVWAPVLDRISIPGLTYLMGHRRGWILLSQIVIMFGLWAISTLNPQTQLPLVALVAILIGFAGATQDVVIDAWRIETAGDSTDNQAVLATATAWGARIAPFVSGIVPLLLADTLGWGFAYALMAALMGIGVIAVLFAPKEAEHKVRPIDYGDAEARPALEALEWAGRLLVMLFAICLLGAGLTANVDLFKGLFPSESAFDAVKTVWTARETGIFLQLPAVLMGLGLLVMACLPLPGTPTRPGAYLRQTFVVPIVAFFERYENIAWLILAMICIYRVSDFVLNVNGAFYVDLGFDLPVIAEVRKIFGVIMTMAGVALGGIVMTRFGIKFSLIFGAIVGSLSNLAYAWLATKGNDVMAFSIALGIDNASGGVAGTVLIAYMSSLISKGYAAQQYALFTSLYALPGKLLASQSGKIVEESAKASDGQSWVSGVFANTPAIAYAKPAETLGVSPQALGAGYMLFFTYTALIGVVAIILAVWVIRAYDPDMKKPAENLQPV</sequence>
<evidence type="ECO:0000313" key="8">
    <source>
        <dbReference type="EMBL" id="GGZ24683.1"/>
    </source>
</evidence>
<gene>
    <name evidence="8" type="ORF">GCM10011273_07400</name>
</gene>
<feature type="transmembrane region" description="Helical" evidence="7">
    <location>
        <begin position="97"/>
        <end position="114"/>
    </location>
</feature>
<feature type="transmembrane region" description="Helical" evidence="7">
    <location>
        <begin position="241"/>
        <end position="266"/>
    </location>
</feature>
<dbReference type="Pfam" id="PF07690">
    <property type="entry name" value="MFS_1"/>
    <property type="match status" value="1"/>
</dbReference>
<keyword evidence="3" id="KW-0813">Transport</keyword>